<dbReference type="InterPro" id="IPR036390">
    <property type="entry name" value="WH_DNA-bd_sf"/>
</dbReference>
<dbReference type="EMBL" id="BAAAZG010000025">
    <property type="protein sequence ID" value="GAA4077750.1"/>
    <property type="molecule type" value="Genomic_DNA"/>
</dbReference>
<keyword evidence="3" id="KW-0804">Transcription</keyword>
<protein>
    <submittedName>
        <fullName evidence="5">MarR family transcriptional regulator</fullName>
    </submittedName>
</protein>
<dbReference type="InterPro" id="IPR000835">
    <property type="entry name" value="HTH_MarR-typ"/>
</dbReference>
<dbReference type="PROSITE" id="PS50995">
    <property type="entry name" value="HTH_MARR_2"/>
    <property type="match status" value="1"/>
</dbReference>
<gene>
    <name evidence="5" type="ORF">GCM10022214_39450</name>
</gene>
<sequence>MHVHPMSTHKFHAHLMRVHLMRAHDKMRVMDTEAGLVARWRSLLTCYNTIACELDRRLQERHGLSMSEFETLDRLIDTGCDKCRMQELAGDMYLSQSALSRTVARLEKHGLVERAMCDSDRRGVFVKATDEGRQRHAEARKTHLEVLGEHLDP</sequence>
<comment type="caution">
    <text evidence="5">The sequence shown here is derived from an EMBL/GenBank/DDBJ whole genome shotgun (WGS) entry which is preliminary data.</text>
</comment>
<reference evidence="6" key="1">
    <citation type="journal article" date="2019" name="Int. J. Syst. Evol. Microbiol.">
        <title>The Global Catalogue of Microorganisms (GCM) 10K type strain sequencing project: providing services to taxonomists for standard genome sequencing and annotation.</title>
        <authorList>
            <consortium name="The Broad Institute Genomics Platform"/>
            <consortium name="The Broad Institute Genome Sequencing Center for Infectious Disease"/>
            <person name="Wu L."/>
            <person name="Ma J."/>
        </authorList>
    </citation>
    <scope>NUCLEOTIDE SEQUENCE [LARGE SCALE GENOMIC DNA]</scope>
    <source>
        <strain evidence="6">JCM 16702</strain>
    </source>
</reference>
<dbReference type="SMART" id="SM00347">
    <property type="entry name" value="HTH_MARR"/>
    <property type="match status" value="1"/>
</dbReference>
<dbReference type="InterPro" id="IPR036388">
    <property type="entry name" value="WH-like_DNA-bd_sf"/>
</dbReference>
<dbReference type="Gene3D" id="1.10.10.10">
    <property type="entry name" value="Winged helix-like DNA-binding domain superfamily/Winged helix DNA-binding domain"/>
    <property type="match status" value="1"/>
</dbReference>
<accession>A0ABP7VZ64</accession>
<evidence type="ECO:0000256" key="3">
    <source>
        <dbReference type="ARBA" id="ARBA00023163"/>
    </source>
</evidence>
<evidence type="ECO:0000313" key="6">
    <source>
        <dbReference type="Proteomes" id="UP001500683"/>
    </source>
</evidence>
<keyword evidence="6" id="KW-1185">Reference proteome</keyword>
<dbReference type="Proteomes" id="UP001500683">
    <property type="component" value="Unassembled WGS sequence"/>
</dbReference>
<keyword evidence="1" id="KW-0805">Transcription regulation</keyword>
<feature type="domain" description="HTH marR-type" evidence="4">
    <location>
        <begin position="13"/>
        <end position="153"/>
    </location>
</feature>
<keyword evidence="2" id="KW-0238">DNA-binding</keyword>
<evidence type="ECO:0000256" key="1">
    <source>
        <dbReference type="ARBA" id="ARBA00023015"/>
    </source>
</evidence>
<organism evidence="5 6">
    <name type="scientific">Actinomadura miaoliensis</name>
    <dbReference type="NCBI Taxonomy" id="430685"/>
    <lineage>
        <taxon>Bacteria</taxon>
        <taxon>Bacillati</taxon>
        <taxon>Actinomycetota</taxon>
        <taxon>Actinomycetes</taxon>
        <taxon>Streptosporangiales</taxon>
        <taxon>Thermomonosporaceae</taxon>
        <taxon>Actinomadura</taxon>
    </lineage>
</organism>
<name>A0ABP7VZ64_9ACTN</name>
<dbReference type="PROSITE" id="PS01117">
    <property type="entry name" value="HTH_MARR_1"/>
    <property type="match status" value="1"/>
</dbReference>
<dbReference type="PANTHER" id="PTHR33164">
    <property type="entry name" value="TRANSCRIPTIONAL REGULATOR, MARR FAMILY"/>
    <property type="match status" value="1"/>
</dbReference>
<dbReference type="PANTHER" id="PTHR33164:SF99">
    <property type="entry name" value="MARR FAMILY REGULATORY PROTEIN"/>
    <property type="match status" value="1"/>
</dbReference>
<proteinExistence type="predicted"/>
<dbReference type="InterPro" id="IPR023187">
    <property type="entry name" value="Tscrpt_reg_MarR-type_CS"/>
</dbReference>
<dbReference type="InterPro" id="IPR039422">
    <property type="entry name" value="MarR/SlyA-like"/>
</dbReference>
<dbReference type="SUPFAM" id="SSF46785">
    <property type="entry name" value="Winged helix' DNA-binding domain"/>
    <property type="match status" value="1"/>
</dbReference>
<evidence type="ECO:0000313" key="5">
    <source>
        <dbReference type="EMBL" id="GAA4077750.1"/>
    </source>
</evidence>
<dbReference type="PRINTS" id="PR00598">
    <property type="entry name" value="HTHMARR"/>
</dbReference>
<dbReference type="Pfam" id="PF01047">
    <property type="entry name" value="MarR"/>
    <property type="match status" value="1"/>
</dbReference>
<evidence type="ECO:0000259" key="4">
    <source>
        <dbReference type="PROSITE" id="PS50995"/>
    </source>
</evidence>
<evidence type="ECO:0000256" key="2">
    <source>
        <dbReference type="ARBA" id="ARBA00023125"/>
    </source>
</evidence>